<dbReference type="AlphaFoldDB" id="A0A504YAA6"/>
<sequence>MFSPFQLTKQNAKKTQYVLQKTETNLDIMTARFDGLNKMRNTLAVQFERILMEVEQRMSLRALLVERKLKHLAQALEAREAQIMQLVIALEGDPASVDQARKHLENLLHKKNDVIDELQYEVMRMGKAYNELWSTCQRKLVEEMNSPVNLGIVPVTVNINLTSPFNPATAIGSRISNKVQQSESLIDLGPPNDGLPKMGRGPAGMASVAPF</sequence>
<accession>A0A504YAA6</accession>
<keyword evidence="8" id="KW-0175">Coiled coil</keyword>
<reference evidence="15 16" key="1">
    <citation type="submission" date="2019-04" db="EMBL/GenBank/DDBJ databases">
        <title>Annotation for the trematode Fasciola gigantica.</title>
        <authorList>
            <person name="Choi Y.-J."/>
        </authorList>
    </citation>
    <scope>NUCLEOTIDE SEQUENCE [LARGE SCALE GENOMIC DNA]</scope>
    <source>
        <strain evidence="15">Uganda_cow_1</strain>
    </source>
</reference>
<evidence type="ECO:0000256" key="7">
    <source>
        <dbReference type="ARBA" id="ARBA00022846"/>
    </source>
</evidence>
<keyword evidence="7" id="KW-0282">Flagellum</keyword>
<organism evidence="15 16">
    <name type="scientific">Fasciola gigantica</name>
    <name type="common">Giant liver fluke</name>
    <dbReference type="NCBI Taxonomy" id="46835"/>
    <lineage>
        <taxon>Eukaryota</taxon>
        <taxon>Metazoa</taxon>
        <taxon>Spiralia</taxon>
        <taxon>Lophotrochozoa</taxon>
        <taxon>Platyhelminthes</taxon>
        <taxon>Trematoda</taxon>
        <taxon>Digenea</taxon>
        <taxon>Plagiorchiida</taxon>
        <taxon>Echinostomata</taxon>
        <taxon>Echinostomatoidea</taxon>
        <taxon>Fasciolidae</taxon>
        <taxon>Fasciola</taxon>
    </lineage>
</organism>
<protein>
    <recommendedName>
        <fullName evidence="4">Dynein regulatory complex subunit 4</fullName>
    </recommendedName>
    <alternativeName>
        <fullName evidence="12">Growth arrest-specific protein 8</fullName>
    </alternativeName>
</protein>
<comment type="caution">
    <text evidence="15">The sequence shown here is derived from an EMBL/GenBank/DDBJ whole genome shotgun (WGS) entry which is preliminary data.</text>
</comment>
<dbReference type="GO" id="GO:0008017">
    <property type="term" value="F:microtubule binding"/>
    <property type="evidence" value="ECO:0007669"/>
    <property type="project" value="InterPro"/>
</dbReference>
<evidence type="ECO:0000256" key="6">
    <source>
        <dbReference type="ARBA" id="ARBA00022701"/>
    </source>
</evidence>
<dbReference type="GO" id="GO:0005874">
    <property type="term" value="C:microtubule"/>
    <property type="evidence" value="ECO:0007669"/>
    <property type="project" value="UniProtKB-KW"/>
</dbReference>
<dbReference type="GO" id="GO:0005794">
    <property type="term" value="C:Golgi apparatus"/>
    <property type="evidence" value="ECO:0007669"/>
    <property type="project" value="TreeGrafter"/>
</dbReference>
<comment type="subcellular location">
    <subcellularLocation>
        <location evidence="1">Cell projection</location>
        <location evidence="1">Cilium</location>
        <location evidence="1">Flagellum</location>
    </subcellularLocation>
    <subcellularLocation>
        <location evidence="2">Cytoplasm</location>
        <location evidence="2">Cytoskeleton</location>
    </subcellularLocation>
</comment>
<evidence type="ECO:0000256" key="1">
    <source>
        <dbReference type="ARBA" id="ARBA00004230"/>
    </source>
</evidence>
<dbReference type="InterPro" id="IPR025593">
    <property type="entry name" value="GAS8_dom"/>
</dbReference>
<evidence type="ECO:0000256" key="11">
    <source>
        <dbReference type="ARBA" id="ARBA00023273"/>
    </source>
</evidence>
<dbReference type="InterPro" id="IPR039308">
    <property type="entry name" value="GAS8"/>
</dbReference>
<keyword evidence="9" id="KW-0969">Cilium</keyword>
<evidence type="ECO:0000256" key="3">
    <source>
        <dbReference type="ARBA" id="ARBA00009859"/>
    </source>
</evidence>
<evidence type="ECO:0000256" key="12">
    <source>
        <dbReference type="ARBA" id="ARBA00031568"/>
    </source>
</evidence>
<keyword evidence="11" id="KW-0966">Cell projection</keyword>
<dbReference type="Pfam" id="PF13851">
    <property type="entry name" value="GAS"/>
    <property type="match status" value="1"/>
</dbReference>
<evidence type="ECO:0000256" key="9">
    <source>
        <dbReference type="ARBA" id="ARBA00023069"/>
    </source>
</evidence>
<evidence type="ECO:0000259" key="14">
    <source>
        <dbReference type="Pfam" id="PF13851"/>
    </source>
</evidence>
<dbReference type="GO" id="GO:0031514">
    <property type="term" value="C:motile cilium"/>
    <property type="evidence" value="ECO:0007669"/>
    <property type="project" value="UniProtKB-SubCell"/>
</dbReference>
<keyword evidence="5" id="KW-0963">Cytoplasm</keyword>
<evidence type="ECO:0000256" key="5">
    <source>
        <dbReference type="ARBA" id="ARBA00022490"/>
    </source>
</evidence>
<dbReference type="PANTHER" id="PTHR31543:SF0">
    <property type="entry name" value="DYNEIN REGULATORY COMPLEX SUBUNIT 4"/>
    <property type="match status" value="1"/>
</dbReference>
<keyword evidence="16" id="KW-1185">Reference proteome</keyword>
<comment type="similarity">
    <text evidence="3">Belongs to the DRC4 family.</text>
</comment>
<dbReference type="Proteomes" id="UP000316759">
    <property type="component" value="Unassembled WGS sequence"/>
</dbReference>
<evidence type="ECO:0000256" key="8">
    <source>
        <dbReference type="ARBA" id="ARBA00023054"/>
    </source>
</evidence>
<proteinExistence type="inferred from homology"/>
<keyword evidence="10" id="KW-0206">Cytoskeleton</keyword>
<evidence type="ECO:0000256" key="10">
    <source>
        <dbReference type="ARBA" id="ARBA00023212"/>
    </source>
</evidence>
<dbReference type="EMBL" id="SUNJ01012609">
    <property type="protein sequence ID" value="TPP57913.1"/>
    <property type="molecule type" value="Genomic_DNA"/>
</dbReference>
<dbReference type="OrthoDB" id="767661at2759"/>
<evidence type="ECO:0000256" key="13">
    <source>
        <dbReference type="SAM" id="MobiDB-lite"/>
    </source>
</evidence>
<dbReference type="GO" id="GO:0031267">
    <property type="term" value="F:small GTPase binding"/>
    <property type="evidence" value="ECO:0007669"/>
    <property type="project" value="InterPro"/>
</dbReference>
<keyword evidence="6" id="KW-0493">Microtubule</keyword>
<feature type="domain" description="Growth arrest-specific protein 8" evidence="14">
    <location>
        <begin position="6"/>
        <end position="118"/>
    </location>
</feature>
<name>A0A504YAA6_FASGI</name>
<dbReference type="PANTHER" id="PTHR31543">
    <property type="entry name" value="DYNEIN REGULATORY COMPLEX SUBUNIT 4"/>
    <property type="match status" value="1"/>
</dbReference>
<evidence type="ECO:0000313" key="15">
    <source>
        <dbReference type="EMBL" id="TPP57913.1"/>
    </source>
</evidence>
<evidence type="ECO:0000313" key="16">
    <source>
        <dbReference type="Proteomes" id="UP000316759"/>
    </source>
</evidence>
<gene>
    <name evidence="15" type="ORF">FGIG_09136</name>
</gene>
<evidence type="ECO:0000256" key="2">
    <source>
        <dbReference type="ARBA" id="ARBA00004245"/>
    </source>
</evidence>
<dbReference type="STRING" id="46835.A0A504YAA6"/>
<evidence type="ECO:0000256" key="4">
    <source>
        <dbReference type="ARBA" id="ARBA00021301"/>
    </source>
</evidence>
<dbReference type="GO" id="GO:0048870">
    <property type="term" value="P:cell motility"/>
    <property type="evidence" value="ECO:0007669"/>
    <property type="project" value="InterPro"/>
</dbReference>
<feature type="region of interest" description="Disordered" evidence="13">
    <location>
        <begin position="188"/>
        <end position="211"/>
    </location>
</feature>